<evidence type="ECO:0000256" key="2">
    <source>
        <dbReference type="ARBA" id="ARBA00004123"/>
    </source>
</evidence>
<comment type="similarity">
    <text evidence="3">Belongs to the JARID1 histone demethylase family.</text>
</comment>
<evidence type="ECO:0000313" key="11">
    <source>
        <dbReference type="RefSeq" id="XP_022960590.1"/>
    </source>
</evidence>
<evidence type="ECO:0000256" key="1">
    <source>
        <dbReference type="ARBA" id="ARBA00001954"/>
    </source>
</evidence>
<evidence type="ECO:0000313" key="10">
    <source>
        <dbReference type="Proteomes" id="UP000504609"/>
    </source>
</evidence>
<name>A0A6J1H9I2_CUCMO</name>
<dbReference type="Gene3D" id="2.60.120.650">
    <property type="entry name" value="Cupin"/>
    <property type="match status" value="1"/>
</dbReference>
<keyword evidence="5" id="KW-0223">Dioxygenase</keyword>
<reference evidence="11" key="1">
    <citation type="submission" date="2025-08" db="UniProtKB">
        <authorList>
            <consortium name="RefSeq"/>
        </authorList>
    </citation>
    <scope>IDENTIFICATION</scope>
    <source>
        <tissue evidence="11">Young leaves</tissue>
    </source>
</reference>
<dbReference type="GO" id="GO:0051213">
    <property type="term" value="F:dioxygenase activity"/>
    <property type="evidence" value="ECO:0007669"/>
    <property type="project" value="UniProtKB-KW"/>
</dbReference>
<keyword evidence="7" id="KW-0408">Iron</keyword>
<dbReference type="InterPro" id="IPR003347">
    <property type="entry name" value="JmjC_dom"/>
</dbReference>
<dbReference type="SUPFAM" id="SSF51197">
    <property type="entry name" value="Clavaminate synthase-like"/>
    <property type="match status" value="1"/>
</dbReference>
<evidence type="ECO:0000256" key="6">
    <source>
        <dbReference type="ARBA" id="ARBA00023002"/>
    </source>
</evidence>
<dbReference type="GO" id="GO:0005634">
    <property type="term" value="C:nucleus"/>
    <property type="evidence" value="ECO:0007669"/>
    <property type="project" value="UniProtKB-SubCell"/>
</dbReference>
<organism evidence="10 11">
    <name type="scientific">Cucurbita moschata</name>
    <name type="common">Winter crookneck squash</name>
    <name type="synonym">Cucurbita pepo var. moschata</name>
    <dbReference type="NCBI Taxonomy" id="3662"/>
    <lineage>
        <taxon>Eukaryota</taxon>
        <taxon>Viridiplantae</taxon>
        <taxon>Streptophyta</taxon>
        <taxon>Embryophyta</taxon>
        <taxon>Tracheophyta</taxon>
        <taxon>Spermatophyta</taxon>
        <taxon>Magnoliopsida</taxon>
        <taxon>eudicotyledons</taxon>
        <taxon>Gunneridae</taxon>
        <taxon>Pentapetalae</taxon>
        <taxon>rosids</taxon>
        <taxon>fabids</taxon>
        <taxon>Cucurbitales</taxon>
        <taxon>Cucurbitaceae</taxon>
        <taxon>Cucurbiteae</taxon>
        <taxon>Cucurbita</taxon>
    </lineage>
</organism>
<dbReference type="KEGG" id="cmos:111461327"/>
<comment type="subcellular location">
    <subcellularLocation>
        <location evidence="2">Nucleus</location>
    </subcellularLocation>
</comment>
<accession>A0A6J1H9I2</accession>
<proteinExistence type="inferred from homology"/>
<feature type="domain" description="JmjC" evidence="9">
    <location>
        <begin position="258"/>
        <end position="417"/>
    </location>
</feature>
<dbReference type="PROSITE" id="PS51184">
    <property type="entry name" value="JMJC"/>
    <property type="match status" value="1"/>
</dbReference>
<gene>
    <name evidence="11" type="primary">LOC111461327</name>
</gene>
<dbReference type="InterPro" id="IPR056520">
    <property type="entry name" value="ARM_KDM8_N"/>
</dbReference>
<evidence type="ECO:0000256" key="5">
    <source>
        <dbReference type="ARBA" id="ARBA00022964"/>
    </source>
</evidence>
<comment type="cofactor">
    <cofactor evidence="1">
        <name>Fe(2+)</name>
        <dbReference type="ChEBI" id="CHEBI:29033"/>
    </cofactor>
</comment>
<sequence length="417" mass="46603">MSSSESKQTPSSYHFETPLLDAQHPSLLHSISDQGGYAFVTMAALAAAGDSCAAETAADMAWEQLHSGPSSSVLPIWSDAYSMACLYLARLHFAGGEFKEALRVLDMGLIMGGSRLRSDLDSAIAKVSAEARIVRVLDVAAEDGLMESSLGCDERNKEVARDLPVKSLTNKMVVKMSGLSLEGFLREYFQPGFPVIVSDGMAHWPARTKWKSLDYLHRVAGNRTIPVEVGNNYLHPQWKQQLITFSEFLDRIQSNDPSHHNNITYLAHHPLFDQINELRDDICVPDYCSVGGGELRSLNAWFGPDGIVTPLHHDPHHTMVAQVLGKKYIRLYDASLSEELYPYNTETMLCNSSQVDLDNIDEKEFGKVVDLEFVDCILEEGEMLYIPPKWWHYGRSLTTSFSVSFWWNNCDENSSAS</sequence>
<protein>
    <submittedName>
        <fullName evidence="11">Lysine-specific demethylase JMJ30-like isoform X1</fullName>
    </submittedName>
</protein>
<dbReference type="Proteomes" id="UP000504609">
    <property type="component" value="Unplaced"/>
</dbReference>
<keyword evidence="4" id="KW-0479">Metal-binding</keyword>
<dbReference type="PANTHER" id="PTHR12461">
    <property type="entry name" value="HYPOXIA-INDUCIBLE FACTOR 1 ALPHA INHIBITOR-RELATED"/>
    <property type="match status" value="1"/>
</dbReference>
<keyword evidence="6" id="KW-0560">Oxidoreductase</keyword>
<dbReference type="SMART" id="SM00558">
    <property type="entry name" value="JmjC"/>
    <property type="match status" value="1"/>
</dbReference>
<dbReference type="Pfam" id="PF24472">
    <property type="entry name" value="ARM_KDM8_N"/>
    <property type="match status" value="1"/>
</dbReference>
<dbReference type="AlphaFoldDB" id="A0A6J1H9I2"/>
<dbReference type="RefSeq" id="XP_022960590.1">
    <property type="nucleotide sequence ID" value="XM_023104822.1"/>
</dbReference>
<evidence type="ECO:0000259" key="9">
    <source>
        <dbReference type="PROSITE" id="PS51184"/>
    </source>
</evidence>
<evidence type="ECO:0000256" key="7">
    <source>
        <dbReference type="ARBA" id="ARBA00023004"/>
    </source>
</evidence>
<keyword evidence="8" id="KW-0539">Nucleus</keyword>
<evidence type="ECO:0000256" key="3">
    <source>
        <dbReference type="ARBA" id="ARBA00006801"/>
    </source>
</evidence>
<evidence type="ECO:0000256" key="4">
    <source>
        <dbReference type="ARBA" id="ARBA00022723"/>
    </source>
</evidence>
<dbReference type="Pfam" id="PF13621">
    <property type="entry name" value="Cupin_8"/>
    <property type="match status" value="1"/>
</dbReference>
<dbReference type="PANTHER" id="PTHR12461:SF105">
    <property type="entry name" value="HYPOXIA-INDUCIBLE FACTOR 1-ALPHA INHIBITOR"/>
    <property type="match status" value="1"/>
</dbReference>
<dbReference type="FunFam" id="2.60.120.650:FF:000029">
    <property type="entry name" value="lysine-specific demethylase JMJ30"/>
    <property type="match status" value="1"/>
</dbReference>
<evidence type="ECO:0000256" key="8">
    <source>
        <dbReference type="ARBA" id="ARBA00023242"/>
    </source>
</evidence>
<dbReference type="GO" id="GO:0046872">
    <property type="term" value="F:metal ion binding"/>
    <property type="evidence" value="ECO:0007669"/>
    <property type="project" value="UniProtKB-KW"/>
</dbReference>
<keyword evidence="10" id="KW-1185">Reference proteome</keyword>
<dbReference type="InterPro" id="IPR041667">
    <property type="entry name" value="Cupin_8"/>
</dbReference>
<dbReference type="GeneID" id="111461327"/>